<name>A0A975BGU0_9BACT</name>
<accession>A0A975BGU0</accession>
<gene>
    <name evidence="3" type="ORF">dnm_010290</name>
</gene>
<dbReference type="Pfam" id="PF13414">
    <property type="entry name" value="TPR_11"/>
    <property type="match status" value="1"/>
</dbReference>
<reference evidence="3" key="1">
    <citation type="journal article" date="2021" name="Microb. Physiol.">
        <title>Proteogenomic Insights into the Physiology of Marine, Sulfate-Reducing, Filamentous Desulfonema limicola and Desulfonema magnum.</title>
        <authorList>
            <person name="Schnaars V."/>
            <person name="Wohlbrand L."/>
            <person name="Scheve S."/>
            <person name="Hinrichs C."/>
            <person name="Reinhardt R."/>
            <person name="Rabus R."/>
        </authorList>
    </citation>
    <scope>NUCLEOTIDE SEQUENCE</scope>
    <source>
        <strain evidence="3">4be13</strain>
    </source>
</reference>
<feature type="repeat" description="TPR" evidence="1">
    <location>
        <begin position="235"/>
        <end position="268"/>
    </location>
</feature>
<keyword evidence="4" id="KW-1185">Reference proteome</keyword>
<dbReference type="KEGG" id="dmm:dnm_010290"/>
<dbReference type="SMART" id="SM00028">
    <property type="entry name" value="TPR"/>
    <property type="match status" value="2"/>
</dbReference>
<keyword evidence="1" id="KW-0802">TPR repeat</keyword>
<dbReference type="AlphaFoldDB" id="A0A975BGU0"/>
<evidence type="ECO:0000256" key="1">
    <source>
        <dbReference type="PROSITE-ProRule" id="PRU00339"/>
    </source>
</evidence>
<organism evidence="3 4">
    <name type="scientific">Desulfonema magnum</name>
    <dbReference type="NCBI Taxonomy" id="45655"/>
    <lineage>
        <taxon>Bacteria</taxon>
        <taxon>Pseudomonadati</taxon>
        <taxon>Thermodesulfobacteriota</taxon>
        <taxon>Desulfobacteria</taxon>
        <taxon>Desulfobacterales</taxon>
        <taxon>Desulfococcaceae</taxon>
        <taxon>Desulfonema</taxon>
    </lineage>
</organism>
<dbReference type="Proteomes" id="UP000663722">
    <property type="component" value="Chromosome"/>
</dbReference>
<evidence type="ECO:0000313" key="4">
    <source>
        <dbReference type="Proteomes" id="UP000663722"/>
    </source>
</evidence>
<feature type="transmembrane region" description="Helical" evidence="2">
    <location>
        <begin position="29"/>
        <end position="49"/>
    </location>
</feature>
<keyword evidence="2" id="KW-0472">Membrane</keyword>
<sequence>MNFCVSLITVGLAGISISAYIFFKVPGSYTSFMSVVLSYALSLLITFIITRKETEREYNGKMDCLKRTYKKKIHQLKKEHDTTTLEKTIRDGTQTLIKNALEYFKLENIKKEMEKTAAIENLQLDKYGQIIDLLAEFSLILPDIKENQEIVQQEIKHQITIYKIDENPFALFLQRIMDNYVITVKKKIKEKTELSMSANMKRCPECTKWVLPNARICKHCGVILGGLSAIPLTSESDWLRKGQTLYRAGNFQEALSLFSNAIDLNPKSKLAYYYRGIIHKKLGNHPRSVNDLTAAAQLGHKNAQELLRSMMINTQEWKAAINEEAKIGG</sequence>
<protein>
    <submittedName>
        <fullName evidence="3">Tetratricopeptide repeat-containing protein</fullName>
    </submittedName>
</protein>
<dbReference type="InterPro" id="IPR019734">
    <property type="entry name" value="TPR_rpt"/>
</dbReference>
<dbReference type="SUPFAM" id="SSF48452">
    <property type="entry name" value="TPR-like"/>
    <property type="match status" value="1"/>
</dbReference>
<keyword evidence="2" id="KW-1133">Transmembrane helix</keyword>
<evidence type="ECO:0000256" key="2">
    <source>
        <dbReference type="SAM" id="Phobius"/>
    </source>
</evidence>
<keyword evidence="2" id="KW-0812">Transmembrane</keyword>
<proteinExistence type="predicted"/>
<dbReference type="Gene3D" id="1.25.40.10">
    <property type="entry name" value="Tetratricopeptide repeat domain"/>
    <property type="match status" value="1"/>
</dbReference>
<evidence type="ECO:0000313" key="3">
    <source>
        <dbReference type="EMBL" id="QTA85025.1"/>
    </source>
</evidence>
<dbReference type="EMBL" id="CP061800">
    <property type="protein sequence ID" value="QTA85025.1"/>
    <property type="molecule type" value="Genomic_DNA"/>
</dbReference>
<dbReference type="InterPro" id="IPR011990">
    <property type="entry name" value="TPR-like_helical_dom_sf"/>
</dbReference>
<dbReference type="PROSITE" id="PS50005">
    <property type="entry name" value="TPR"/>
    <property type="match status" value="1"/>
</dbReference>